<keyword evidence="10" id="KW-1185">Reference proteome</keyword>
<dbReference type="Gene3D" id="3.30.2090.10">
    <property type="entry name" value="Multidrug efflux transporter AcrB TolC docking domain, DN and DC subdomains"/>
    <property type="match status" value="2"/>
</dbReference>
<dbReference type="EMBL" id="CP006585">
    <property type="protein sequence ID" value="AGW12305.1"/>
    <property type="molecule type" value="Genomic_DNA"/>
</dbReference>
<dbReference type="eggNOG" id="COG0841">
    <property type="taxonomic scope" value="Bacteria"/>
</dbReference>
<evidence type="ECO:0000256" key="1">
    <source>
        <dbReference type="ARBA" id="ARBA00004429"/>
    </source>
</evidence>
<dbReference type="Gene3D" id="3.30.70.1320">
    <property type="entry name" value="Multidrug efflux transporter AcrB pore domain like"/>
    <property type="match status" value="1"/>
</dbReference>
<dbReference type="PRINTS" id="PR00702">
    <property type="entry name" value="ACRIFLAVINRP"/>
</dbReference>
<feature type="transmembrane region" description="Helical" evidence="8">
    <location>
        <begin position="336"/>
        <end position="353"/>
    </location>
</feature>
<keyword evidence="2" id="KW-0813">Transport</keyword>
<evidence type="ECO:0000256" key="7">
    <source>
        <dbReference type="ARBA" id="ARBA00023136"/>
    </source>
</evidence>
<keyword evidence="4" id="KW-0997">Cell inner membrane</keyword>
<feature type="transmembrane region" description="Helical" evidence="8">
    <location>
        <begin position="463"/>
        <end position="487"/>
    </location>
</feature>
<evidence type="ECO:0000256" key="8">
    <source>
        <dbReference type="SAM" id="Phobius"/>
    </source>
</evidence>
<evidence type="ECO:0000256" key="2">
    <source>
        <dbReference type="ARBA" id="ARBA00022448"/>
    </source>
</evidence>
<evidence type="ECO:0000256" key="4">
    <source>
        <dbReference type="ARBA" id="ARBA00022519"/>
    </source>
</evidence>
<dbReference type="Proteomes" id="UP000016587">
    <property type="component" value="Chromosome"/>
</dbReference>
<dbReference type="InterPro" id="IPR001036">
    <property type="entry name" value="Acrflvin-R"/>
</dbReference>
<keyword evidence="5 8" id="KW-0812">Transmembrane</keyword>
<dbReference type="GO" id="GO:0042910">
    <property type="term" value="F:xenobiotic transmembrane transporter activity"/>
    <property type="evidence" value="ECO:0007669"/>
    <property type="project" value="TreeGrafter"/>
</dbReference>
<feature type="transmembrane region" description="Helical" evidence="8">
    <location>
        <begin position="360"/>
        <end position="381"/>
    </location>
</feature>
<dbReference type="HOGENOM" id="CLU_002755_1_2_7"/>
<dbReference type="SUPFAM" id="SSF82866">
    <property type="entry name" value="Multidrug efflux transporter AcrB transmembrane domain"/>
    <property type="match status" value="2"/>
</dbReference>
<keyword evidence="3" id="KW-1003">Cell membrane</keyword>
<sequence>MNLCEPSIRRPVATTLVMAGLLLFGIMSYRILPVSDLPAVDFPTISVSASMPGADPETMASTVATPLERQFATISGIDSISSTSSQGSTRITLQFNLDRDIDAAAQDVQSAIAKAQRQLPDDMPSPPSYQKVNPADQPVFYISLASETLPMAQVDEYADTMIAQRLSMLPGVAQVSIYGSKKYAVRVQLDPKALASREVGIDEVAQAIGNANVNLPTGTLYGAHRAMNVQASGQLMNAPAYRPLIVAWRGGAPVRLQDLGEVIDSIENDKAITWRAGQTSIVLAVQRQPGANTMDVVDGIKALLPVFEAQMPAAISMEVLYDRSASIRESVEDVKFTLVLTVCLVVLVIFLFLRNIRATVIPSLALPMSIVATFAVMHLMGFSVDNLSLMALTLAVGFVVDDAIVMLENIVRHVEMGKTPLQAALDGSKEISFTIISMTISLAAVFIPVLFMGGIVGRLFHEFSVVIAAAILLSGFVSLTLTPMLCARFLKPHHERRPGLLMRASENVFDGMQALYRWTLDASLRLHPLTFLVSLAVLWGTVHMFQTMPKGFLPSQDTGQIQGFTEAEQGVSFERMVQHQQALHEVLKGDPAIRTFMSSVGAGGPNVSGNSGRFMIRLKDHDQRNETADEVIRRLRPKLNREPGVQAFLVNPPAINIGGRAAKALYQYTLQSPDTAELYRVAQEMEAVFKTVPQIQDVSSDLQLKNPQARVAIDRDKASALGVSARQIELALQSSYGTREVSTIYAPSNQYKVIMELLPQYRRDMDALSLLYVRTAGGVLARLDTLAQITAGVGPMLVNHTGQLTSVTIAFNARPGVSLGEAVQAVEAAARDVLPATVHASFQGTAQAFQASLKDMGLLLFMAVVVIYLILGVLYESFIHPLTILSGLPSAGFGALLTLWWYGFDLNLYGFVGIIMLIGIVKKNAIMMIDFALEVQREQGLTPREAIRQGCLVRFRPIMMTTMAAIMGAMPIAVGYGAGGDARQPLGLCVVGGLVTSQLLTLYITPVYYIYFDKLQRLLFRTAPRPA</sequence>
<gene>
    <name evidence="9" type="ORF">DGI_0385</name>
</gene>
<dbReference type="STRING" id="1121448.DGI_0385"/>
<feature type="transmembrane region" description="Helical" evidence="8">
    <location>
        <begin position="431"/>
        <end position="451"/>
    </location>
</feature>
<proteinExistence type="predicted"/>
<feature type="transmembrane region" description="Helical" evidence="8">
    <location>
        <begin position="985"/>
        <end position="1011"/>
    </location>
</feature>
<feature type="transmembrane region" description="Helical" evidence="8">
    <location>
        <begin position="856"/>
        <end position="875"/>
    </location>
</feature>
<dbReference type="RefSeq" id="WP_021758929.1">
    <property type="nucleotide sequence ID" value="NC_022444.1"/>
</dbReference>
<comment type="subcellular location">
    <subcellularLocation>
        <location evidence="1">Cell inner membrane</location>
        <topology evidence="1">Multi-pass membrane protein</topology>
    </subcellularLocation>
</comment>
<evidence type="ECO:0000256" key="6">
    <source>
        <dbReference type="ARBA" id="ARBA00022989"/>
    </source>
</evidence>
<dbReference type="AlphaFoldDB" id="T2G6T8"/>
<feature type="transmembrane region" description="Helical" evidence="8">
    <location>
        <begin position="958"/>
        <end position="979"/>
    </location>
</feature>
<dbReference type="KEGG" id="dgg:DGI_0385"/>
<dbReference type="OrthoDB" id="9759330at2"/>
<feature type="transmembrane region" description="Helical" evidence="8">
    <location>
        <begin position="526"/>
        <end position="545"/>
    </location>
</feature>
<dbReference type="Gene3D" id="3.30.70.1430">
    <property type="entry name" value="Multidrug efflux transporter AcrB pore domain"/>
    <property type="match status" value="2"/>
</dbReference>
<keyword evidence="6 8" id="KW-1133">Transmembrane helix</keyword>
<dbReference type="PANTHER" id="PTHR32063:SF21">
    <property type="entry name" value="MULTIDRUG RESISTANCE PROTEIN MDTB"/>
    <property type="match status" value="1"/>
</dbReference>
<feature type="transmembrane region" description="Helical" evidence="8">
    <location>
        <begin position="12"/>
        <end position="32"/>
    </location>
</feature>
<accession>T2G6T8</accession>
<dbReference type="Gene3D" id="3.30.70.1440">
    <property type="entry name" value="Multidrug efflux transporter AcrB pore domain"/>
    <property type="match status" value="1"/>
</dbReference>
<evidence type="ECO:0000256" key="5">
    <source>
        <dbReference type="ARBA" id="ARBA00022692"/>
    </source>
</evidence>
<reference evidence="10" key="2">
    <citation type="submission" date="2013-07" db="EMBL/GenBank/DDBJ databases">
        <authorList>
            <person name="Morais-Silva F.O."/>
            <person name="Rezende A.M."/>
            <person name="Pimentel C."/>
            <person name="Resende D.M."/>
            <person name="Santos C.I."/>
            <person name="Clemente C."/>
            <person name="de Oliveira L.M."/>
            <person name="da Silva S.M."/>
            <person name="Costa D.A."/>
            <person name="Varela-Raposo A."/>
            <person name="Horacio E.C.A."/>
            <person name="Matos M."/>
            <person name="Flores O."/>
            <person name="Ruiz J.C."/>
            <person name="Rodrigues-Pousada C."/>
        </authorList>
    </citation>
    <scope>NUCLEOTIDE SEQUENCE [LARGE SCALE GENOMIC DNA]</scope>
    <source>
        <strain evidence="10">ATCC 19364 / DSM 1382 / NCIMB 9332 / VKM B-1759</strain>
    </source>
</reference>
<dbReference type="PANTHER" id="PTHR32063">
    <property type="match status" value="1"/>
</dbReference>
<organism evidence="9 10">
    <name type="scientific">Megalodesulfovibrio gigas (strain ATCC 19364 / DSM 1382 / NCIMB 9332 / VKM B-1759)</name>
    <name type="common">Desulfovibrio gigas</name>
    <dbReference type="NCBI Taxonomy" id="1121448"/>
    <lineage>
        <taxon>Bacteria</taxon>
        <taxon>Pseudomonadati</taxon>
        <taxon>Thermodesulfobacteriota</taxon>
        <taxon>Desulfovibrionia</taxon>
        <taxon>Desulfovibrionales</taxon>
        <taxon>Desulfovibrionaceae</taxon>
        <taxon>Megalodesulfovibrio</taxon>
    </lineage>
</organism>
<evidence type="ECO:0000256" key="3">
    <source>
        <dbReference type="ARBA" id="ARBA00022475"/>
    </source>
</evidence>
<dbReference type="InterPro" id="IPR027463">
    <property type="entry name" value="AcrB_DN_DC_subdom"/>
</dbReference>
<dbReference type="GO" id="GO:0005886">
    <property type="term" value="C:plasma membrane"/>
    <property type="evidence" value="ECO:0007669"/>
    <property type="project" value="UniProtKB-SubCell"/>
</dbReference>
<feature type="transmembrane region" description="Helical" evidence="8">
    <location>
        <begin position="908"/>
        <end position="929"/>
    </location>
</feature>
<name>T2G6T8_MEGG1</name>
<dbReference type="FunFam" id="3.30.70.1430:FF:000001">
    <property type="entry name" value="Efflux pump membrane transporter"/>
    <property type="match status" value="1"/>
</dbReference>
<dbReference type="Pfam" id="PF00873">
    <property type="entry name" value="ACR_tran"/>
    <property type="match status" value="1"/>
</dbReference>
<dbReference type="SUPFAM" id="SSF82714">
    <property type="entry name" value="Multidrug efflux transporter AcrB TolC docking domain, DN and DC subdomains"/>
    <property type="match status" value="2"/>
</dbReference>
<dbReference type="Gene3D" id="1.20.1640.10">
    <property type="entry name" value="Multidrug efflux transporter AcrB transmembrane domain"/>
    <property type="match status" value="2"/>
</dbReference>
<reference evidence="9 10" key="1">
    <citation type="journal article" date="2013" name="J. Bacteriol.">
        <title>Roles of HynAB and Ech, the only two hydrogenases found in the model sulfate reducer Desulfovibrio gigas.</title>
        <authorList>
            <person name="Morais-Silva F.O."/>
            <person name="Santos C.I."/>
            <person name="Rodrigues R."/>
            <person name="Pereira I.A."/>
            <person name="Rodrigues-Pousada C."/>
        </authorList>
    </citation>
    <scope>NUCLEOTIDE SEQUENCE [LARGE SCALE GENOMIC DNA]</scope>
    <source>
        <strain evidence="10">ATCC 19364 / DSM 1382 / NCIMB 9332 / VKM B-1759</strain>
    </source>
</reference>
<protein>
    <submittedName>
        <fullName evidence="9">Putative acriflavin resistance protein</fullName>
    </submittedName>
</protein>
<evidence type="ECO:0000313" key="10">
    <source>
        <dbReference type="Proteomes" id="UP000016587"/>
    </source>
</evidence>
<dbReference type="SUPFAM" id="SSF82693">
    <property type="entry name" value="Multidrug efflux transporter AcrB pore domain, PN1, PN2, PC1 and PC2 subdomains"/>
    <property type="match status" value="4"/>
</dbReference>
<evidence type="ECO:0000313" key="9">
    <source>
        <dbReference type="EMBL" id="AGW12305.1"/>
    </source>
</evidence>
<dbReference type="PATRIC" id="fig|1121448.10.peg.386"/>
<keyword evidence="7 8" id="KW-0472">Membrane</keyword>
<dbReference type="FunFam" id="1.20.1640.10:FF:000001">
    <property type="entry name" value="Efflux pump membrane transporter"/>
    <property type="match status" value="1"/>
</dbReference>